<feature type="transmembrane region" description="Helical" evidence="2">
    <location>
        <begin position="329"/>
        <end position="349"/>
    </location>
</feature>
<dbReference type="Pfam" id="PF13347">
    <property type="entry name" value="MFS_2"/>
    <property type="match status" value="1"/>
</dbReference>
<feature type="transmembrane region" description="Helical" evidence="2">
    <location>
        <begin position="118"/>
        <end position="138"/>
    </location>
</feature>
<feature type="transmembrane region" description="Helical" evidence="2">
    <location>
        <begin position="22"/>
        <end position="43"/>
    </location>
</feature>
<evidence type="ECO:0000256" key="1">
    <source>
        <dbReference type="ARBA" id="ARBA00009617"/>
    </source>
</evidence>
<feature type="transmembrane region" description="Helical" evidence="2">
    <location>
        <begin position="415"/>
        <end position="438"/>
    </location>
</feature>
<dbReference type="RefSeq" id="WP_012111531.1">
    <property type="nucleotide sequence ID" value="NC_009719.1"/>
</dbReference>
<feature type="transmembrane region" description="Helical" evidence="2">
    <location>
        <begin position="159"/>
        <end position="179"/>
    </location>
</feature>
<dbReference type="GO" id="GO:0015293">
    <property type="term" value="F:symporter activity"/>
    <property type="evidence" value="ECO:0007669"/>
    <property type="project" value="InterPro"/>
</dbReference>
<name>A7HWD6_PARL1</name>
<reference evidence="3 4" key="1">
    <citation type="journal article" date="2011" name="Stand. Genomic Sci.">
        <title>Complete genome sequence of Parvibaculum lavamentivorans type strain (DS-1(T)).</title>
        <authorList>
            <person name="Schleheck D."/>
            <person name="Weiss M."/>
            <person name="Pitluck S."/>
            <person name="Bruce D."/>
            <person name="Land M.L."/>
            <person name="Han S."/>
            <person name="Saunders E."/>
            <person name="Tapia R."/>
            <person name="Detter C."/>
            <person name="Brettin T."/>
            <person name="Han J."/>
            <person name="Woyke T."/>
            <person name="Goodwin L."/>
            <person name="Pennacchio L."/>
            <person name="Nolan M."/>
            <person name="Cook A.M."/>
            <person name="Kjelleberg S."/>
            <person name="Thomas T."/>
        </authorList>
    </citation>
    <scope>NUCLEOTIDE SEQUENCE [LARGE SCALE GENOMIC DNA]</scope>
    <source>
        <strain evidence="4">DS-1 / DSM 13023 / NCIMB 13966</strain>
    </source>
</reference>
<dbReference type="KEGG" id="pla:Plav_2611"/>
<dbReference type="InterPro" id="IPR039672">
    <property type="entry name" value="MFS_2"/>
</dbReference>
<feature type="transmembrane region" description="Helical" evidence="2">
    <location>
        <begin position="271"/>
        <end position="294"/>
    </location>
</feature>
<dbReference type="InterPro" id="IPR036259">
    <property type="entry name" value="MFS_trans_sf"/>
</dbReference>
<dbReference type="GO" id="GO:0005886">
    <property type="term" value="C:plasma membrane"/>
    <property type="evidence" value="ECO:0007669"/>
    <property type="project" value="TreeGrafter"/>
</dbReference>
<evidence type="ECO:0000313" key="3">
    <source>
        <dbReference type="EMBL" id="ABS64219.1"/>
    </source>
</evidence>
<dbReference type="eggNOG" id="COG2211">
    <property type="taxonomic scope" value="Bacteria"/>
</dbReference>
<dbReference type="AlphaFoldDB" id="A7HWD6"/>
<feature type="transmembrane region" description="Helical" evidence="2">
    <location>
        <begin position="191"/>
        <end position="212"/>
    </location>
</feature>
<gene>
    <name evidence="3" type="ordered locus">Plav_2611</name>
</gene>
<dbReference type="STRING" id="402881.Plav_2611"/>
<dbReference type="HOGENOM" id="CLU_027408_8_0_5"/>
<comment type="similarity">
    <text evidence="1">Belongs to the sodium:galactoside symporter (TC 2.A.2) family.</text>
</comment>
<dbReference type="PANTHER" id="PTHR11328">
    <property type="entry name" value="MAJOR FACILITATOR SUPERFAMILY DOMAIN-CONTAINING PROTEIN"/>
    <property type="match status" value="1"/>
</dbReference>
<evidence type="ECO:0000256" key="2">
    <source>
        <dbReference type="SAM" id="Phobius"/>
    </source>
</evidence>
<dbReference type="EMBL" id="CP000774">
    <property type="protein sequence ID" value="ABS64219.1"/>
    <property type="molecule type" value="Genomic_DNA"/>
</dbReference>
<feature type="transmembrane region" description="Helical" evidence="2">
    <location>
        <begin position="242"/>
        <end position="265"/>
    </location>
</feature>
<dbReference type="SUPFAM" id="SSF103473">
    <property type="entry name" value="MFS general substrate transporter"/>
    <property type="match status" value="1"/>
</dbReference>
<keyword evidence="4" id="KW-1185">Reference proteome</keyword>
<dbReference type="GO" id="GO:0008643">
    <property type="term" value="P:carbohydrate transport"/>
    <property type="evidence" value="ECO:0007669"/>
    <property type="project" value="InterPro"/>
</dbReference>
<dbReference type="Gene3D" id="1.20.1250.20">
    <property type="entry name" value="MFS general substrate transporter like domains"/>
    <property type="match status" value="2"/>
</dbReference>
<feature type="transmembrane region" description="Helical" evidence="2">
    <location>
        <begin position="370"/>
        <end position="395"/>
    </location>
</feature>
<keyword evidence="2" id="KW-0812">Transmembrane</keyword>
<sequence>MTNAASKGPADARGAQGPLSRWTLFAFALPAAPISAMGLPLVVHLPPFYAGSLGLGLTVVGTIFMLARFWDVFTDPVLGILSDKFETRWGRRRHWIVLSVPIMLLSVYMIFMPPVAVTAFYLIFWLFVLYVGWTLLTISHMSWGAELTPDYHERSRVQGAREVALVLGMVLVLTLPVLIEQTNPENLAAARVASMGWFVLILLPIAVGLAVWKVPERPTTAPAHVPMRQAIRALVQSRPLQVVLAADLLGGVSGGLVASMFLFLAEDALKLGQYSSLMLLGYFISGVCFIPLILAVSRRLGKHKTAAASAVFNALTVPLILLVPQGNAMMALGVWVLCGVNMAAGPFLFRSLMADVADHDTVITRQQRTGLFYSLLTSTSKVGAAFAIFIAYSLLDSIGFQAGGENSQSVLDSLRAVYVWPACIISAAVAGILWFYPIDEKQQVENRRILEMRGIEAAATAVAMRTGHPSDAQSSGIPAD</sequence>
<protein>
    <submittedName>
        <fullName evidence="3">Major facilitator superfamily MFS_1</fullName>
    </submittedName>
</protein>
<dbReference type="Proteomes" id="UP000006377">
    <property type="component" value="Chromosome"/>
</dbReference>
<keyword evidence="2" id="KW-0472">Membrane</keyword>
<feature type="transmembrane region" description="Helical" evidence="2">
    <location>
        <begin position="49"/>
        <end position="73"/>
    </location>
</feature>
<feature type="transmembrane region" description="Helical" evidence="2">
    <location>
        <begin position="306"/>
        <end position="323"/>
    </location>
</feature>
<keyword evidence="2" id="KW-1133">Transmembrane helix</keyword>
<organism evidence="3 4">
    <name type="scientific">Parvibaculum lavamentivorans (strain DS-1 / DSM 13023 / NCIMB 13966)</name>
    <dbReference type="NCBI Taxonomy" id="402881"/>
    <lineage>
        <taxon>Bacteria</taxon>
        <taxon>Pseudomonadati</taxon>
        <taxon>Pseudomonadota</taxon>
        <taxon>Alphaproteobacteria</taxon>
        <taxon>Hyphomicrobiales</taxon>
        <taxon>Parvibaculaceae</taxon>
        <taxon>Parvibaculum</taxon>
    </lineage>
</organism>
<proteinExistence type="inferred from homology"/>
<dbReference type="OrthoDB" id="181905at2"/>
<feature type="transmembrane region" description="Helical" evidence="2">
    <location>
        <begin position="94"/>
        <end position="112"/>
    </location>
</feature>
<dbReference type="PANTHER" id="PTHR11328:SF24">
    <property type="entry name" value="MAJOR FACILITATOR SUPERFAMILY (MFS) PROFILE DOMAIN-CONTAINING PROTEIN"/>
    <property type="match status" value="1"/>
</dbReference>
<evidence type="ECO:0000313" key="4">
    <source>
        <dbReference type="Proteomes" id="UP000006377"/>
    </source>
</evidence>
<accession>A7HWD6</accession>